<organism evidence="2 3">
    <name type="scientific">Flemingia macrophylla</name>
    <dbReference type="NCBI Taxonomy" id="520843"/>
    <lineage>
        <taxon>Eukaryota</taxon>
        <taxon>Viridiplantae</taxon>
        <taxon>Streptophyta</taxon>
        <taxon>Embryophyta</taxon>
        <taxon>Tracheophyta</taxon>
        <taxon>Spermatophyta</taxon>
        <taxon>Magnoliopsida</taxon>
        <taxon>eudicotyledons</taxon>
        <taxon>Gunneridae</taxon>
        <taxon>Pentapetalae</taxon>
        <taxon>rosids</taxon>
        <taxon>fabids</taxon>
        <taxon>Fabales</taxon>
        <taxon>Fabaceae</taxon>
        <taxon>Papilionoideae</taxon>
        <taxon>50 kb inversion clade</taxon>
        <taxon>NPAAA clade</taxon>
        <taxon>indigoferoid/millettioid clade</taxon>
        <taxon>Phaseoleae</taxon>
        <taxon>Flemingia</taxon>
    </lineage>
</organism>
<sequence length="80" mass="8694">MVDMAEDSSMTFQNALHRSSENLVPKTGNNLIIQIWEGASHTKGKRNESKNEKMASVGGNLGRTCSPRASVSTAMQQKEA</sequence>
<reference evidence="2 3" key="1">
    <citation type="submission" date="2024-08" db="EMBL/GenBank/DDBJ databases">
        <title>Insights into the chromosomal genome structure of Flemingia macrophylla.</title>
        <authorList>
            <person name="Ding Y."/>
            <person name="Zhao Y."/>
            <person name="Bi W."/>
            <person name="Wu M."/>
            <person name="Zhao G."/>
            <person name="Gong Y."/>
            <person name="Li W."/>
            <person name="Zhang P."/>
        </authorList>
    </citation>
    <scope>NUCLEOTIDE SEQUENCE [LARGE SCALE GENOMIC DNA]</scope>
    <source>
        <strain evidence="2">DYQJB</strain>
        <tissue evidence="2">Leaf</tissue>
    </source>
</reference>
<dbReference type="Proteomes" id="UP001603857">
    <property type="component" value="Unassembled WGS sequence"/>
</dbReference>
<evidence type="ECO:0000256" key="1">
    <source>
        <dbReference type="SAM" id="MobiDB-lite"/>
    </source>
</evidence>
<dbReference type="EMBL" id="JBGMDY010000004">
    <property type="protein sequence ID" value="KAL2336702.1"/>
    <property type="molecule type" value="Genomic_DNA"/>
</dbReference>
<proteinExistence type="predicted"/>
<accession>A0ABD1MLL2</accession>
<feature type="region of interest" description="Disordered" evidence="1">
    <location>
        <begin position="41"/>
        <end position="80"/>
    </location>
</feature>
<feature type="compositionally biased region" description="Polar residues" evidence="1">
    <location>
        <begin position="67"/>
        <end position="80"/>
    </location>
</feature>
<dbReference type="AlphaFoldDB" id="A0ABD1MLL2"/>
<name>A0ABD1MLL2_9FABA</name>
<comment type="caution">
    <text evidence="2">The sequence shown here is derived from an EMBL/GenBank/DDBJ whole genome shotgun (WGS) entry which is preliminary data.</text>
</comment>
<protein>
    <submittedName>
        <fullName evidence="2">Uncharacterized protein</fullName>
    </submittedName>
</protein>
<evidence type="ECO:0000313" key="3">
    <source>
        <dbReference type="Proteomes" id="UP001603857"/>
    </source>
</evidence>
<keyword evidence="3" id="KW-1185">Reference proteome</keyword>
<gene>
    <name evidence="2" type="ORF">Fmac_011148</name>
</gene>
<evidence type="ECO:0000313" key="2">
    <source>
        <dbReference type="EMBL" id="KAL2336702.1"/>
    </source>
</evidence>